<dbReference type="AlphaFoldDB" id="A0A1I1XES0"/>
<evidence type="ECO:0000313" key="2">
    <source>
        <dbReference type="Proteomes" id="UP000199323"/>
    </source>
</evidence>
<reference evidence="1 2" key="1">
    <citation type="submission" date="2016-10" db="EMBL/GenBank/DDBJ databases">
        <authorList>
            <person name="de Groot N.N."/>
        </authorList>
    </citation>
    <scope>NUCLEOTIDE SEQUENCE [LARGE SCALE GENOMIC DNA]</scope>
    <source>
        <strain evidence="1 2">CGMCC 4.3510</strain>
    </source>
</reference>
<dbReference type="STRING" id="380248.SAMN05216251_101339"/>
<sequence>MEVGGWQTGVWPSVKDNADLYMGTTAGSDAMSGFTIGVKAGTICQTVHVHSVGWMSKRCTTPGKWVYAGTNDLSLWTEAVRFTV</sequence>
<gene>
    <name evidence="1" type="ORF">SAMN05216251_101339</name>
</gene>
<name>A0A1I1XES0_9ACTN</name>
<evidence type="ECO:0000313" key="1">
    <source>
        <dbReference type="EMBL" id="SFE05845.1"/>
    </source>
</evidence>
<keyword evidence="2" id="KW-1185">Reference proteome</keyword>
<protein>
    <submittedName>
        <fullName evidence="1">Uncharacterized protein</fullName>
    </submittedName>
</protein>
<accession>A0A1I1XES0</accession>
<dbReference type="Proteomes" id="UP000199323">
    <property type="component" value="Unassembled WGS sequence"/>
</dbReference>
<dbReference type="EMBL" id="FONG01000001">
    <property type="protein sequence ID" value="SFE05845.1"/>
    <property type="molecule type" value="Genomic_DNA"/>
</dbReference>
<organism evidence="1 2">
    <name type="scientific">Actinacidiphila alni</name>
    <dbReference type="NCBI Taxonomy" id="380248"/>
    <lineage>
        <taxon>Bacteria</taxon>
        <taxon>Bacillati</taxon>
        <taxon>Actinomycetota</taxon>
        <taxon>Actinomycetes</taxon>
        <taxon>Kitasatosporales</taxon>
        <taxon>Streptomycetaceae</taxon>
        <taxon>Actinacidiphila</taxon>
    </lineage>
</organism>
<proteinExistence type="predicted"/>